<dbReference type="SUPFAM" id="SSF51126">
    <property type="entry name" value="Pectin lyase-like"/>
    <property type="match status" value="1"/>
</dbReference>
<reference evidence="2 3" key="2">
    <citation type="journal article" date="2012" name="PLoS ONE">
        <title>Genomic characterization of the taylorella genus.</title>
        <authorList>
            <person name="Hebert L."/>
            <person name="Moumen B."/>
            <person name="Pons N."/>
            <person name="Duquesne F."/>
            <person name="Breuil M.F."/>
            <person name="Goux D."/>
            <person name="Batto J.M."/>
            <person name="Laugier C."/>
            <person name="Renault P."/>
            <person name="Petry S."/>
        </authorList>
    </citation>
    <scope>NUCLEOTIDE SEQUENCE [LARGE SCALE GENOMIC DNA]</scope>
    <source>
        <strain evidence="2 3">MCE3</strain>
    </source>
</reference>
<dbReference type="STRING" id="1008459.TASI_0445"/>
<dbReference type="Proteomes" id="UP000009284">
    <property type="component" value="Chromosome"/>
</dbReference>
<evidence type="ECO:0000313" key="2">
    <source>
        <dbReference type="EMBL" id="AEP36220.1"/>
    </source>
</evidence>
<organism evidence="2 3">
    <name type="scientific">Taylorella asinigenitalis (strain MCE3)</name>
    <dbReference type="NCBI Taxonomy" id="1008459"/>
    <lineage>
        <taxon>Bacteria</taxon>
        <taxon>Pseudomonadati</taxon>
        <taxon>Pseudomonadota</taxon>
        <taxon>Betaproteobacteria</taxon>
        <taxon>Burkholderiales</taxon>
        <taxon>Alcaligenaceae</taxon>
        <taxon>Taylorella</taxon>
    </lineage>
</organism>
<accession>G4QCU0</accession>
<dbReference type="InterPro" id="IPR011050">
    <property type="entry name" value="Pectin_lyase_fold/virulence"/>
</dbReference>
<name>G4QCU0_TAYAM</name>
<reference key="1">
    <citation type="submission" date="2011-09" db="EMBL/GenBank/DDBJ databases">
        <title>Genomic characterization of the Taylorella genus.</title>
        <authorList>
            <person name="Hebert L."/>
            <person name="Moumen B."/>
            <person name="Pons N."/>
            <person name="Duquesne F."/>
            <person name="Breuil M.-F."/>
            <person name="Goux D."/>
            <person name="Batto J.-M."/>
            <person name="Renault P."/>
            <person name="Laugier C."/>
            <person name="Petry S."/>
        </authorList>
    </citation>
    <scope>NUCLEOTIDE SEQUENCE</scope>
    <source>
        <strain>MCE3</strain>
    </source>
</reference>
<dbReference type="InterPro" id="IPR012334">
    <property type="entry name" value="Pectin_lyas_fold"/>
</dbReference>
<dbReference type="RefSeq" id="WP_014111118.1">
    <property type="nucleotide sequence ID" value="NC_016043.1"/>
</dbReference>
<gene>
    <name evidence="2" type="ordered locus">TASI_0445</name>
</gene>
<proteinExistence type="predicted"/>
<dbReference type="HOGENOM" id="CLU_566105_0_0_4"/>
<evidence type="ECO:0000313" key="3">
    <source>
        <dbReference type="Proteomes" id="UP000009284"/>
    </source>
</evidence>
<keyword evidence="3" id="KW-1185">Reference proteome</keyword>
<evidence type="ECO:0000256" key="1">
    <source>
        <dbReference type="SAM" id="Coils"/>
    </source>
</evidence>
<keyword evidence="1" id="KW-0175">Coiled coil</keyword>
<feature type="coiled-coil region" evidence="1">
    <location>
        <begin position="32"/>
        <end position="99"/>
    </location>
</feature>
<dbReference type="EMBL" id="CP003059">
    <property type="protein sequence ID" value="AEP36220.1"/>
    <property type="molecule type" value="Genomic_DNA"/>
</dbReference>
<dbReference type="OrthoDB" id="9808066at2"/>
<dbReference type="KEGG" id="tas:TASI_0445"/>
<sequence>MGLVTCENAAKAFVNSIDNDEDSKQKLCEIVHECLEADLETLKENLESAIDELNAKLKDLKDTEVALNAANIAGNRKLIDELKDRLAQLDNDSKASLKNLADKINDLLDSQLTEADVNRMISEAIDKLGTVVSSVELKNGKLIVKTSDGKSKEYDLSILNVGAGLTGNGVDKTLNIKLSKASDNILEIREDGLYAGITGNSLTLFVDSANGSDNNTGTKEHPLATLDKAFDLVNMTSKNGYYVIYLKAGLMYHFSKDVILLNATVVLSAYGDEKYKIPNVDSYEPVKSERYHPVAFKDYNRPTIKFLRSGFDSHLGHDALAYLHCKKLSVLGIKLTNEGNNPNARHVRSQRYFVADYAYFDGVLYQPVVEKDIFFLGDFGTFSFSAFKVDFSRYSYSSPYYKKVLTIADKLYTSSGYRPQFDVGGGGHSDYPATPQGTLETSFFTDLRIEDWVYYSQVDRANKQVWGWTANWNPFNYAPNNS</sequence>
<dbReference type="AlphaFoldDB" id="G4QCU0"/>
<protein>
    <submittedName>
        <fullName evidence="2">Putative phage protein</fullName>
    </submittedName>
</protein>
<dbReference type="Gene3D" id="2.160.20.10">
    <property type="entry name" value="Single-stranded right-handed beta-helix, Pectin lyase-like"/>
    <property type="match status" value="1"/>
</dbReference>